<keyword evidence="2" id="KW-1185">Reference proteome</keyword>
<dbReference type="EMBL" id="CAJVQB010033355">
    <property type="protein sequence ID" value="CAG8819652.1"/>
    <property type="molecule type" value="Genomic_DNA"/>
</dbReference>
<feature type="non-terminal residue" evidence="1">
    <location>
        <position position="1"/>
    </location>
</feature>
<name>A0ABN7W8L5_GIGMA</name>
<gene>
    <name evidence="1" type="ORF">GMARGA_LOCUS27364</name>
</gene>
<dbReference type="Proteomes" id="UP000789901">
    <property type="component" value="Unassembled WGS sequence"/>
</dbReference>
<accession>A0ABN7W8L5</accession>
<evidence type="ECO:0000313" key="2">
    <source>
        <dbReference type="Proteomes" id="UP000789901"/>
    </source>
</evidence>
<sequence>LDIIDVLKKEELFKFNEIESTSWPLFQQLNILLVSGVLEMTHALPEFMVYFLRDQGEQLFKQLKNYVETTCLAVKQYLNITYTIADGSVVNVIAVADFGMDINGENSDQTNMIFGKIYIKCY</sequence>
<comment type="caution">
    <text evidence="1">The sequence shown here is derived from an EMBL/GenBank/DDBJ whole genome shotgun (WGS) entry which is preliminary data.</text>
</comment>
<reference evidence="1 2" key="1">
    <citation type="submission" date="2021-06" db="EMBL/GenBank/DDBJ databases">
        <authorList>
            <person name="Kallberg Y."/>
            <person name="Tangrot J."/>
            <person name="Rosling A."/>
        </authorList>
    </citation>
    <scope>NUCLEOTIDE SEQUENCE [LARGE SCALE GENOMIC DNA]</scope>
    <source>
        <strain evidence="1 2">120-4 pot B 10/14</strain>
    </source>
</reference>
<organism evidence="1 2">
    <name type="scientific">Gigaspora margarita</name>
    <dbReference type="NCBI Taxonomy" id="4874"/>
    <lineage>
        <taxon>Eukaryota</taxon>
        <taxon>Fungi</taxon>
        <taxon>Fungi incertae sedis</taxon>
        <taxon>Mucoromycota</taxon>
        <taxon>Glomeromycotina</taxon>
        <taxon>Glomeromycetes</taxon>
        <taxon>Diversisporales</taxon>
        <taxon>Gigasporaceae</taxon>
        <taxon>Gigaspora</taxon>
    </lineage>
</organism>
<protein>
    <submittedName>
        <fullName evidence="1">13359_t:CDS:1</fullName>
    </submittedName>
</protein>
<evidence type="ECO:0000313" key="1">
    <source>
        <dbReference type="EMBL" id="CAG8819652.1"/>
    </source>
</evidence>
<proteinExistence type="predicted"/>